<reference evidence="4" key="1">
    <citation type="journal article" date="2018" name="J. Gen. Virol.">
        <title>Viruses of invasive Argentine ants from the European Main supercolony: characterization, interactions and evolution.</title>
        <authorList>
            <person name="Viljakainen L."/>
            <person name="Holmberg I."/>
            <person name="Abril S."/>
            <person name="Jurvansuu J."/>
        </authorList>
    </citation>
    <scope>NUCLEOTIDE SEQUENCE</scope>
    <source>
        <strain evidence="4">12CAT02</strain>
    </source>
</reference>
<proteinExistence type="predicted"/>
<dbReference type="GO" id="GO:0003968">
    <property type="term" value="F:RNA-directed RNA polymerase activity"/>
    <property type="evidence" value="ECO:0007669"/>
    <property type="project" value="UniProtKB-KW"/>
</dbReference>
<dbReference type="InterPro" id="IPR043502">
    <property type="entry name" value="DNA/RNA_pol_sf"/>
</dbReference>
<organism evidence="4">
    <name type="scientific">Linepithema humile narna-like virus 1</name>
    <dbReference type="NCBI Taxonomy" id="2259777"/>
    <lineage>
        <taxon>Viruses</taxon>
        <taxon>Riboviria</taxon>
        <taxon>Orthornavirae</taxon>
        <taxon>Lenarviricota</taxon>
        <taxon>Amabiliviricetes</taxon>
        <taxon>Wolframvirales</taxon>
        <taxon>Narnaviridae</taxon>
    </lineage>
</organism>
<evidence type="ECO:0000256" key="1">
    <source>
        <dbReference type="ARBA" id="ARBA00022484"/>
    </source>
</evidence>
<evidence type="ECO:0000256" key="2">
    <source>
        <dbReference type="ARBA" id="ARBA00022679"/>
    </source>
</evidence>
<keyword evidence="1" id="KW-0696">RNA-directed RNA polymerase</keyword>
<dbReference type="EMBL" id="MH213236">
    <property type="protein sequence ID" value="AXA52546.1"/>
    <property type="molecule type" value="Genomic_RNA"/>
</dbReference>
<keyword evidence="3" id="KW-0548">Nucleotidyltransferase</keyword>
<sequence>MTASLRVYRWTLSTDITAWPVTPGVGGVGSWISVIPGPATPCVEHMTDRRAIWTAVAITLTAVNPKGYRNIIPPKLLAKWVLRAPVQTIVKGLKSLAHEYRSKAVLGGPLHFVPEVPLVFQKWLKGHVCHATQYAQLGRLGRLMPKPWQKITSKAVHEWIRVNTRRPDGPIHEPSVDNERMSNDIYRFAHEFATQRKDRLTTEVNFTPSESASTFMTSMSEGGRLKEMMNDARDLIGEFAFDETIVNLAAREGGYKPPPRAQCGMQPVLDELILENQIQMADSKEFSPRVIGVPEYGWKTRVLTLFPNYALTPGDLIRQQLWPLVSEEEWLDADRVPSWNLFNNMLSRSLDRVGTWVSCDLSNATDYVPHLYCKALWAGIYDALGVSEGSWVRRYTEKMFSPMVIAGTKGRITFRGTQMGTPLSFMTLCLLHRFAVVRSGFEYCPHLIRGDDLIGCFHKPRIYMGMLEELGFKINKAKTFLSTIGGTFAERTFRAERKLIKNVRHGYFFSHRKVTAGQWAYTRATLLQDIPLRGLIKVATTGPNRYRSKLLMLSEIVENVAMGFRPKRRALIRRLATQGRGDILIAALKSGIPLSLPREVGGAGLPTVSEILRDRIYIDLETRRRLGWMISHVPKGPQLVAKLRRRASGGLIGFTERYLEGIKNISLGLRVPVTEPERTAHYLAAKRRTIHLKPWEVVHRPPCSFREWGRTFRSFGKVGPRWALGGDRLSLVSDRLKVATACIVYVPIYQGFRGPIRRISDGIWTEDPGQNEGYRHQPSDCSAMS</sequence>
<accession>A0A2Z4Z3E0</accession>
<dbReference type="SUPFAM" id="SSF56672">
    <property type="entry name" value="DNA/RNA polymerases"/>
    <property type="match status" value="1"/>
</dbReference>
<evidence type="ECO:0000313" key="4">
    <source>
        <dbReference type="EMBL" id="AXA52546.1"/>
    </source>
</evidence>
<protein>
    <submittedName>
        <fullName evidence="4">Putative RdRp</fullName>
    </submittedName>
</protein>
<keyword evidence="2" id="KW-0808">Transferase</keyword>
<name>A0A2Z4Z3E0_9VIRU</name>
<evidence type="ECO:0000256" key="3">
    <source>
        <dbReference type="ARBA" id="ARBA00022695"/>
    </source>
</evidence>